<comment type="catalytic activity">
    <reaction evidence="2">
        <text>oxidized coenzyme F420-(gamma-L-Glu)(n) + a quinol + H(+) = reduced coenzyme F420-(gamma-L-Glu)(n) + a quinone</text>
        <dbReference type="Rhea" id="RHEA:39663"/>
        <dbReference type="Rhea" id="RHEA-COMP:12939"/>
        <dbReference type="Rhea" id="RHEA-COMP:14378"/>
        <dbReference type="ChEBI" id="CHEBI:15378"/>
        <dbReference type="ChEBI" id="CHEBI:24646"/>
        <dbReference type="ChEBI" id="CHEBI:132124"/>
        <dbReference type="ChEBI" id="CHEBI:133980"/>
        <dbReference type="ChEBI" id="CHEBI:139511"/>
    </reaction>
</comment>
<name>A0A370GEM8_9NOCA</name>
<keyword evidence="4" id="KW-1185">Reference proteome</keyword>
<gene>
    <name evidence="3" type="ORF">DFR68_12823</name>
</gene>
<sequence>MLQTRWLVRAPIWLFRARLGFLFGGRVLLLEHHGRKSGLNRYVALETVARPTADTVVIASGFGRRSQWFRNLAADPRCRVSVGLRYRVPATARELTADESARVMSGYRHEHPRAYRELRGVIEDAVAGDIDTVPLIELTLTR</sequence>
<dbReference type="EMBL" id="QQAZ01000028">
    <property type="protein sequence ID" value="RDI42131.1"/>
    <property type="molecule type" value="Genomic_DNA"/>
</dbReference>
<dbReference type="AlphaFoldDB" id="A0A370GEM8"/>
<dbReference type="GO" id="GO:0005886">
    <property type="term" value="C:plasma membrane"/>
    <property type="evidence" value="ECO:0007669"/>
    <property type="project" value="TreeGrafter"/>
</dbReference>
<dbReference type="GO" id="GO:0070967">
    <property type="term" value="F:coenzyme F420 binding"/>
    <property type="evidence" value="ECO:0007669"/>
    <property type="project" value="TreeGrafter"/>
</dbReference>
<reference evidence="3 4" key="1">
    <citation type="submission" date="2018-07" db="EMBL/GenBank/DDBJ databases">
        <title>Genomic Encyclopedia of Type Strains, Phase IV (KMG-IV): sequencing the most valuable type-strain genomes for metagenomic binning, comparative biology and taxonomic classification.</title>
        <authorList>
            <person name="Goeker M."/>
        </authorList>
    </citation>
    <scope>NUCLEOTIDE SEQUENCE [LARGE SCALE GENOMIC DNA]</scope>
    <source>
        <strain evidence="3 4">DSM 44952</strain>
    </source>
</reference>
<organism evidence="3 4">
    <name type="scientific">Nocardia mexicana</name>
    <dbReference type="NCBI Taxonomy" id="279262"/>
    <lineage>
        <taxon>Bacteria</taxon>
        <taxon>Bacillati</taxon>
        <taxon>Actinomycetota</taxon>
        <taxon>Actinomycetes</taxon>
        <taxon>Mycobacteriales</taxon>
        <taxon>Nocardiaceae</taxon>
        <taxon>Nocardia</taxon>
    </lineage>
</organism>
<dbReference type="PANTHER" id="PTHR39428:SF3">
    <property type="entry name" value="DEAZAFLAVIN-DEPENDENT NITROREDUCTASE"/>
    <property type="match status" value="1"/>
</dbReference>
<dbReference type="PANTHER" id="PTHR39428">
    <property type="entry name" value="F420H(2)-DEPENDENT QUINONE REDUCTASE RV1261C"/>
    <property type="match status" value="1"/>
</dbReference>
<evidence type="ECO:0000256" key="1">
    <source>
        <dbReference type="ARBA" id="ARBA00008710"/>
    </source>
</evidence>
<dbReference type="GO" id="GO:0016491">
    <property type="term" value="F:oxidoreductase activity"/>
    <property type="evidence" value="ECO:0007669"/>
    <property type="project" value="InterPro"/>
</dbReference>
<dbReference type="Gene3D" id="2.30.110.10">
    <property type="entry name" value="Electron Transport, Fmn-binding Protein, Chain A"/>
    <property type="match status" value="1"/>
</dbReference>
<dbReference type="STRING" id="1210089.GCA_001613165_01016"/>
<dbReference type="Proteomes" id="UP000255355">
    <property type="component" value="Unassembled WGS sequence"/>
</dbReference>
<accession>A0A370GEM8</accession>
<comment type="caution">
    <text evidence="3">The sequence shown here is derived from an EMBL/GenBank/DDBJ whole genome shotgun (WGS) entry which is preliminary data.</text>
</comment>
<dbReference type="SUPFAM" id="SSF50475">
    <property type="entry name" value="FMN-binding split barrel"/>
    <property type="match status" value="1"/>
</dbReference>
<proteinExistence type="inferred from homology"/>
<comment type="similarity">
    <text evidence="1">Belongs to the F420H(2)-dependent quinone reductase family.</text>
</comment>
<evidence type="ECO:0000313" key="3">
    <source>
        <dbReference type="EMBL" id="RDI42131.1"/>
    </source>
</evidence>
<evidence type="ECO:0000256" key="2">
    <source>
        <dbReference type="ARBA" id="ARBA00049106"/>
    </source>
</evidence>
<protein>
    <submittedName>
        <fullName evidence="3">Deazaflavin-dependent oxidoreductase (Nitroreductase family)</fullName>
    </submittedName>
</protein>
<evidence type="ECO:0000313" key="4">
    <source>
        <dbReference type="Proteomes" id="UP000255355"/>
    </source>
</evidence>
<dbReference type="InterPro" id="IPR004378">
    <property type="entry name" value="F420H2_quin_Rdtase"/>
</dbReference>
<dbReference type="NCBIfam" id="TIGR00026">
    <property type="entry name" value="hi_GC_TIGR00026"/>
    <property type="match status" value="1"/>
</dbReference>
<dbReference type="InterPro" id="IPR012349">
    <property type="entry name" value="Split_barrel_FMN-bd"/>
</dbReference>
<dbReference type="Pfam" id="PF04075">
    <property type="entry name" value="F420H2_quin_red"/>
    <property type="match status" value="1"/>
</dbReference>